<dbReference type="PRINTS" id="PR01988">
    <property type="entry name" value="EXPORTERBACE"/>
</dbReference>
<evidence type="ECO:0000256" key="4">
    <source>
        <dbReference type="ARBA" id="ARBA00022692"/>
    </source>
</evidence>
<name>A0A9W7Q2F4_BACCE</name>
<evidence type="ECO:0000256" key="1">
    <source>
        <dbReference type="ARBA" id="ARBA00004651"/>
    </source>
</evidence>
<dbReference type="PANTHER" id="PTHR23513:SF6">
    <property type="entry name" value="MAJOR FACILITATOR SUPERFAMILY ASSOCIATED DOMAIN-CONTAINING PROTEIN"/>
    <property type="match status" value="1"/>
</dbReference>
<feature type="transmembrane region" description="Helical" evidence="7">
    <location>
        <begin position="321"/>
        <end position="339"/>
    </location>
</feature>
<dbReference type="InterPro" id="IPR011701">
    <property type="entry name" value="MFS"/>
</dbReference>
<feature type="transmembrane region" description="Helical" evidence="7">
    <location>
        <begin position="294"/>
        <end position="315"/>
    </location>
</feature>
<keyword evidence="3" id="KW-1003">Cell membrane</keyword>
<comment type="subcellular location">
    <subcellularLocation>
        <location evidence="1">Cell membrane</location>
        <topology evidence="1">Multi-pass membrane protein</topology>
    </subcellularLocation>
</comment>
<dbReference type="Pfam" id="PF07690">
    <property type="entry name" value="MFS_1"/>
    <property type="match status" value="1"/>
</dbReference>
<dbReference type="SUPFAM" id="SSF103473">
    <property type="entry name" value="MFS general substrate transporter"/>
    <property type="match status" value="1"/>
</dbReference>
<feature type="domain" description="Major facilitator superfamily (MFS) profile" evidence="8">
    <location>
        <begin position="1"/>
        <end position="405"/>
    </location>
</feature>
<evidence type="ECO:0000256" key="3">
    <source>
        <dbReference type="ARBA" id="ARBA00022475"/>
    </source>
</evidence>
<dbReference type="EMBL" id="QSMZ01000020">
    <property type="protein sequence ID" value="KAA6459464.1"/>
    <property type="molecule type" value="Genomic_DNA"/>
</dbReference>
<keyword evidence="5 7" id="KW-1133">Transmembrane helix</keyword>
<evidence type="ECO:0000256" key="6">
    <source>
        <dbReference type="ARBA" id="ARBA00023136"/>
    </source>
</evidence>
<feature type="transmembrane region" description="Helical" evidence="7">
    <location>
        <begin position="146"/>
        <end position="163"/>
    </location>
</feature>
<dbReference type="GO" id="GO:0005886">
    <property type="term" value="C:plasma membrane"/>
    <property type="evidence" value="ECO:0007669"/>
    <property type="project" value="UniProtKB-SubCell"/>
</dbReference>
<dbReference type="PROSITE" id="PS50850">
    <property type="entry name" value="MFS"/>
    <property type="match status" value="1"/>
</dbReference>
<protein>
    <submittedName>
        <fullName evidence="9">MFS transporter</fullName>
    </submittedName>
</protein>
<gene>
    <name evidence="9" type="ORF">DX932_20790</name>
</gene>
<dbReference type="PANTHER" id="PTHR23513">
    <property type="entry name" value="INTEGRAL MEMBRANE EFFLUX PROTEIN-RELATED"/>
    <property type="match status" value="1"/>
</dbReference>
<keyword evidence="6 7" id="KW-0472">Membrane</keyword>
<feature type="transmembrane region" description="Helical" evidence="7">
    <location>
        <begin position="77"/>
        <end position="98"/>
    </location>
</feature>
<evidence type="ECO:0000259" key="8">
    <source>
        <dbReference type="PROSITE" id="PS50850"/>
    </source>
</evidence>
<dbReference type="InterPro" id="IPR020846">
    <property type="entry name" value="MFS_dom"/>
</dbReference>
<keyword evidence="2" id="KW-0813">Transport</keyword>
<feature type="transmembrane region" description="Helical" evidence="7">
    <location>
        <begin position="382"/>
        <end position="399"/>
    </location>
</feature>
<accession>A0A9W7Q2F4</accession>
<evidence type="ECO:0000256" key="7">
    <source>
        <dbReference type="SAM" id="Phobius"/>
    </source>
</evidence>
<dbReference type="RefSeq" id="WP_150158724.1">
    <property type="nucleotide sequence ID" value="NZ_QSMZ01000020.1"/>
</dbReference>
<evidence type="ECO:0000313" key="9">
    <source>
        <dbReference type="EMBL" id="KAA6459464.1"/>
    </source>
</evidence>
<dbReference type="InterPro" id="IPR022324">
    <property type="entry name" value="Bacilysin_exporter_BacE_put"/>
</dbReference>
<proteinExistence type="predicted"/>
<dbReference type="GO" id="GO:0022857">
    <property type="term" value="F:transmembrane transporter activity"/>
    <property type="evidence" value="ECO:0007669"/>
    <property type="project" value="InterPro"/>
</dbReference>
<feature type="transmembrane region" description="Helical" evidence="7">
    <location>
        <begin position="351"/>
        <end position="376"/>
    </location>
</feature>
<feature type="transmembrane region" description="Helical" evidence="7">
    <location>
        <begin position="169"/>
        <end position="186"/>
    </location>
</feature>
<evidence type="ECO:0000256" key="5">
    <source>
        <dbReference type="ARBA" id="ARBA00022989"/>
    </source>
</evidence>
<organism evidence="9 10">
    <name type="scientific">Bacillus cereus</name>
    <dbReference type="NCBI Taxonomy" id="1396"/>
    <lineage>
        <taxon>Bacteria</taxon>
        <taxon>Bacillati</taxon>
        <taxon>Bacillota</taxon>
        <taxon>Bacilli</taxon>
        <taxon>Bacillales</taxon>
        <taxon>Bacillaceae</taxon>
        <taxon>Bacillus</taxon>
        <taxon>Bacillus cereus group</taxon>
    </lineage>
</organism>
<evidence type="ECO:0000313" key="10">
    <source>
        <dbReference type="Proteomes" id="UP000323321"/>
    </source>
</evidence>
<dbReference type="AlphaFoldDB" id="A0A9W7Q2F4"/>
<comment type="caution">
    <text evidence="9">The sequence shown here is derived from an EMBL/GenBank/DDBJ whole genome shotgun (WGS) entry which is preliminary data.</text>
</comment>
<reference evidence="9 10" key="1">
    <citation type="submission" date="2018-08" db="EMBL/GenBank/DDBJ databases">
        <title>Bacillus phenotypic plasticity.</title>
        <authorList>
            <person name="Hurtado E."/>
        </authorList>
    </citation>
    <scope>NUCLEOTIDE SEQUENCE [LARGE SCALE GENOMIC DNA]</scope>
    <source>
        <strain evidence="9 10">111b</strain>
    </source>
</reference>
<keyword evidence="4 7" id="KW-0812">Transmembrane</keyword>
<evidence type="ECO:0000256" key="2">
    <source>
        <dbReference type="ARBA" id="ARBA00022448"/>
    </source>
</evidence>
<feature type="transmembrane region" description="Helical" evidence="7">
    <location>
        <begin position="12"/>
        <end position="36"/>
    </location>
</feature>
<feature type="transmembrane region" description="Helical" evidence="7">
    <location>
        <begin position="230"/>
        <end position="252"/>
    </location>
</feature>
<dbReference type="Gene3D" id="1.20.1250.20">
    <property type="entry name" value="MFS general substrate transporter like domains"/>
    <property type="match status" value="1"/>
</dbReference>
<sequence>MLSALRNKNFCLLFLGLLTSHIGNSIFILALFWYIQLKTDDARYLIILGFLTTIPTILGFLGGVLADKYDRKVIMMLSDFIRFISVILMVFLLTFYSFNFTYLAIMYLIINLGNFIFIPASSAIIPDLVEEKDLIVSNGLIQSSGQFANIFGAVLSGVLLTLVEVRVLFLINAFTFIVSILCVALLKTNKQGSRKESKTSNCLVKNKIIRGFNDFSEGLKYMYSYKILKIIIPGIFLINLFYVPFFTLGPAWSSKVLDMGSKGYSLMEFAIGAGVLTGSLTSKIFEKFFSFNRSIVISLILMMTIVLFSFNPNIFTTVLSLYLFSVGLGLSNTLLFTMMHQHVKGEFRGRVFGSFFSIVGIAFPIGTTLFGALLTYLSIESVFVISTSALFISALYLLVSVRRFYIQEGAVNFQKENF</sequence>
<dbReference type="CDD" id="cd06173">
    <property type="entry name" value="MFS_MefA_like"/>
    <property type="match status" value="1"/>
</dbReference>
<feature type="transmembrane region" description="Helical" evidence="7">
    <location>
        <begin position="104"/>
        <end position="125"/>
    </location>
</feature>
<dbReference type="InterPro" id="IPR036259">
    <property type="entry name" value="MFS_trans_sf"/>
</dbReference>
<feature type="transmembrane region" description="Helical" evidence="7">
    <location>
        <begin position="42"/>
        <end position="65"/>
    </location>
</feature>
<dbReference type="Proteomes" id="UP000323321">
    <property type="component" value="Unassembled WGS sequence"/>
</dbReference>
<feature type="transmembrane region" description="Helical" evidence="7">
    <location>
        <begin position="264"/>
        <end position="282"/>
    </location>
</feature>